<dbReference type="AlphaFoldDB" id="A0A3S9V6R1"/>
<dbReference type="PROSITE" id="PS51257">
    <property type="entry name" value="PROKAR_LIPOPROTEIN"/>
    <property type="match status" value="1"/>
</dbReference>
<evidence type="ECO:0000256" key="1">
    <source>
        <dbReference type="SAM" id="MobiDB-lite"/>
    </source>
</evidence>
<gene>
    <name evidence="4" type="ORF">EI981_10730</name>
</gene>
<feature type="compositionally biased region" description="Polar residues" evidence="1">
    <location>
        <begin position="25"/>
        <end position="37"/>
    </location>
</feature>
<dbReference type="RefSeq" id="WP_127004559.1">
    <property type="nucleotide sequence ID" value="NZ_CP034346.1"/>
</dbReference>
<feature type="domain" description="GerMN" evidence="3">
    <location>
        <begin position="118"/>
        <end position="202"/>
    </location>
</feature>
<feature type="signal peptide" evidence="2">
    <location>
        <begin position="1"/>
        <end position="23"/>
    </location>
</feature>
<sequence>MNRKLIVSGMLVLLLVLSTGCGQKPQVSPSNGVTQEQVGADGNSDSHSSDHEQGSNSGQEGNTGDSGQAGNGANQETGGSSVNEKKTAKIETYFSDDQMLEMQKVEQEITYTSDDDKYLAALKALQNTEDQKLFPLWGKAVFNSVQIQNGEVVVDLSLPNEARLGAGGEAMALDALKQTLFQFSEVKSIQLLVDGQQVDTLMGHVELEQPLTRN</sequence>
<dbReference type="Proteomes" id="UP000270678">
    <property type="component" value="Chromosome"/>
</dbReference>
<organism evidence="4 5">
    <name type="scientific">Paenibacillus lutimineralis</name>
    <dbReference type="NCBI Taxonomy" id="2707005"/>
    <lineage>
        <taxon>Bacteria</taxon>
        <taxon>Bacillati</taxon>
        <taxon>Bacillota</taxon>
        <taxon>Bacilli</taxon>
        <taxon>Bacillales</taxon>
        <taxon>Paenibacillaceae</taxon>
        <taxon>Paenibacillus</taxon>
    </lineage>
</organism>
<evidence type="ECO:0000259" key="3">
    <source>
        <dbReference type="SMART" id="SM00909"/>
    </source>
</evidence>
<name>A0A3S9V6R1_9BACL</name>
<dbReference type="EMBL" id="CP034346">
    <property type="protein sequence ID" value="AZS18237.1"/>
    <property type="molecule type" value="Genomic_DNA"/>
</dbReference>
<evidence type="ECO:0000256" key="2">
    <source>
        <dbReference type="SAM" id="SignalP"/>
    </source>
</evidence>
<dbReference type="OrthoDB" id="1954033at2"/>
<proteinExistence type="predicted"/>
<dbReference type="KEGG" id="plut:EI981_10730"/>
<protein>
    <recommendedName>
        <fullName evidence="3">GerMN domain-containing protein</fullName>
    </recommendedName>
</protein>
<dbReference type="SMART" id="SM00909">
    <property type="entry name" value="Germane"/>
    <property type="match status" value="1"/>
</dbReference>
<dbReference type="Pfam" id="PF10646">
    <property type="entry name" value="Germane"/>
    <property type="match status" value="1"/>
</dbReference>
<evidence type="ECO:0000313" key="4">
    <source>
        <dbReference type="EMBL" id="AZS18237.1"/>
    </source>
</evidence>
<keyword evidence="5" id="KW-1185">Reference proteome</keyword>
<evidence type="ECO:0000313" key="5">
    <source>
        <dbReference type="Proteomes" id="UP000270678"/>
    </source>
</evidence>
<dbReference type="InterPro" id="IPR019606">
    <property type="entry name" value="GerMN"/>
</dbReference>
<feature type="chain" id="PRO_5038686073" description="GerMN domain-containing protein" evidence="2">
    <location>
        <begin position="24"/>
        <end position="214"/>
    </location>
</feature>
<feature type="region of interest" description="Disordered" evidence="1">
    <location>
        <begin position="22"/>
        <end position="86"/>
    </location>
</feature>
<accession>A0A3S9V6R1</accession>
<feature type="compositionally biased region" description="Polar residues" evidence="1">
    <location>
        <begin position="54"/>
        <end position="82"/>
    </location>
</feature>
<reference evidence="5" key="1">
    <citation type="submission" date="2018-12" db="EMBL/GenBank/DDBJ databases">
        <title>Complete genome sequence of Paenibacillus sp. MBLB1234.</title>
        <authorList>
            <person name="Nam Y.-D."/>
            <person name="Kang J."/>
            <person name="Chung W.-H."/>
            <person name="Park Y.S."/>
        </authorList>
    </citation>
    <scope>NUCLEOTIDE SEQUENCE [LARGE SCALE GENOMIC DNA]</scope>
    <source>
        <strain evidence="5">MBLB1234</strain>
    </source>
</reference>
<keyword evidence="2" id="KW-0732">Signal</keyword>